<dbReference type="Proteomes" id="UP000028073">
    <property type="component" value="Unassembled WGS sequence"/>
</dbReference>
<evidence type="ECO:0000313" key="3">
    <source>
        <dbReference type="Proteomes" id="UP000028073"/>
    </source>
</evidence>
<dbReference type="RefSeq" id="WP_034837597.1">
    <property type="nucleotide sequence ID" value="NZ_JOKH01000003.1"/>
</dbReference>
<reference evidence="2 3" key="1">
    <citation type="submission" date="2014-06" db="EMBL/GenBank/DDBJ databases">
        <title>Whole Genome Sequences of Three Symbiotic Endozoicomonas Bacteria.</title>
        <authorList>
            <person name="Neave M.J."/>
            <person name="Apprill A."/>
            <person name="Voolstra C.R."/>
        </authorList>
    </citation>
    <scope>NUCLEOTIDE SEQUENCE [LARGE SCALE GENOMIC DNA]</scope>
    <source>
        <strain evidence="2 3">DSM 25634</strain>
    </source>
</reference>
<proteinExistence type="predicted"/>
<dbReference type="EMBL" id="JOKH01000003">
    <property type="protein sequence ID" value="KEQ17387.1"/>
    <property type="molecule type" value="Genomic_DNA"/>
</dbReference>
<comment type="caution">
    <text evidence="2">The sequence shown here is derived from an EMBL/GenBank/DDBJ whole genome shotgun (WGS) entry which is preliminary data.</text>
</comment>
<evidence type="ECO:0000256" key="1">
    <source>
        <dbReference type="SAM" id="SignalP"/>
    </source>
</evidence>
<dbReference type="AlphaFoldDB" id="A0A081NG14"/>
<feature type="signal peptide" evidence="1">
    <location>
        <begin position="1"/>
        <end position="26"/>
    </location>
</feature>
<keyword evidence="3" id="KW-1185">Reference proteome</keyword>
<organism evidence="2 3">
    <name type="scientific">Endozoicomonas numazuensis</name>
    <dbReference type="NCBI Taxonomy" id="1137799"/>
    <lineage>
        <taxon>Bacteria</taxon>
        <taxon>Pseudomonadati</taxon>
        <taxon>Pseudomonadota</taxon>
        <taxon>Gammaproteobacteria</taxon>
        <taxon>Oceanospirillales</taxon>
        <taxon>Endozoicomonadaceae</taxon>
        <taxon>Endozoicomonas</taxon>
    </lineage>
</organism>
<gene>
    <name evidence="2" type="ORF">GZ78_16460</name>
</gene>
<dbReference type="Gene3D" id="3.10.450.40">
    <property type="match status" value="1"/>
</dbReference>
<sequence>MYKNLFLPCCCRALILALMMVTGSFAENSTPIPIKDNQLVPLEQIISQIRKKYGHVVFQAARLTEEDKRLVRVIDFKESSNNNQRAVVDALSGKIIEVAQLQIPISLEKTLEKVRSKHHVAAILKTRIDQRNGQTVRIIDFIDKKHKRWNTTLDAYTGMIVDEYSYTMTPQGKLVSLDQVITKARQTHKNMVILKTGLAHWKNQQVREVYYLDESRQKKRLMVNATNGDVIEDRSYPSPF</sequence>
<evidence type="ECO:0000313" key="2">
    <source>
        <dbReference type="EMBL" id="KEQ17387.1"/>
    </source>
</evidence>
<accession>A0A081NG14</accession>
<dbReference type="OrthoDB" id="6193336at2"/>
<protein>
    <submittedName>
        <fullName evidence="2">Uncharacterized protein</fullName>
    </submittedName>
</protein>
<name>A0A081NG14_9GAMM</name>
<feature type="chain" id="PRO_5001760787" evidence="1">
    <location>
        <begin position="27"/>
        <end position="240"/>
    </location>
</feature>
<keyword evidence="1" id="KW-0732">Signal</keyword>